<dbReference type="InterPro" id="IPR036412">
    <property type="entry name" value="HAD-like_sf"/>
</dbReference>
<dbReference type="PaxDb" id="2711-XP_006474239.1"/>
<feature type="transmembrane region" description="Helical" evidence="8">
    <location>
        <begin position="93"/>
        <end position="110"/>
    </location>
</feature>
<dbReference type="InterPro" id="IPR036163">
    <property type="entry name" value="HMA_dom_sf"/>
</dbReference>
<dbReference type="InterPro" id="IPR018303">
    <property type="entry name" value="ATPase_P-typ_P_site"/>
</dbReference>
<evidence type="ECO:0000259" key="9">
    <source>
        <dbReference type="PROSITE" id="PS50846"/>
    </source>
</evidence>
<dbReference type="FunFam" id="3.40.1110.10:FF:000043">
    <property type="entry name" value="Putative cadmium/zinc-transporting ATPase 3"/>
    <property type="match status" value="1"/>
</dbReference>
<dbReference type="GO" id="GO:0046872">
    <property type="term" value="F:metal ion binding"/>
    <property type="evidence" value="ECO:0007669"/>
    <property type="project" value="UniProtKB-KW"/>
</dbReference>
<dbReference type="GO" id="GO:0019829">
    <property type="term" value="F:ATPase-coupled monoatomic cation transmembrane transporter activity"/>
    <property type="evidence" value="ECO:0007669"/>
    <property type="project" value="InterPro"/>
</dbReference>
<dbReference type="InterPro" id="IPR051014">
    <property type="entry name" value="Cation_Transport_ATPase_IB"/>
</dbReference>
<evidence type="ECO:0000256" key="8">
    <source>
        <dbReference type="RuleBase" id="RU362081"/>
    </source>
</evidence>
<keyword evidence="3 8" id="KW-0812">Transmembrane</keyword>
<dbReference type="GO" id="GO:0016887">
    <property type="term" value="F:ATP hydrolysis activity"/>
    <property type="evidence" value="ECO:0007669"/>
    <property type="project" value="InterPro"/>
</dbReference>
<dbReference type="PROSITE" id="PS50846">
    <property type="entry name" value="HMA_2"/>
    <property type="match status" value="1"/>
</dbReference>
<dbReference type="NCBIfam" id="TIGR01525">
    <property type="entry name" value="ATPase-IB_hvy"/>
    <property type="match status" value="1"/>
</dbReference>
<dbReference type="CDD" id="cd00371">
    <property type="entry name" value="HMA"/>
    <property type="match status" value="1"/>
</dbReference>
<evidence type="ECO:0000313" key="10">
    <source>
        <dbReference type="EMBL" id="KDO61855.1"/>
    </source>
</evidence>
<evidence type="ECO:0000256" key="4">
    <source>
        <dbReference type="ARBA" id="ARBA00022741"/>
    </source>
</evidence>
<dbReference type="EMBL" id="KK784922">
    <property type="protein sequence ID" value="KDO61855.1"/>
    <property type="molecule type" value="Genomic_DNA"/>
</dbReference>
<dbReference type="FunFam" id="3.30.70.100:FF:000022">
    <property type="entry name" value="Putative cadmium/zinc-transporting ATPase 3"/>
    <property type="match status" value="1"/>
</dbReference>
<dbReference type="NCBIfam" id="TIGR01494">
    <property type="entry name" value="ATPase_P-type"/>
    <property type="match status" value="2"/>
</dbReference>
<dbReference type="GO" id="GO:0055085">
    <property type="term" value="P:transmembrane transport"/>
    <property type="evidence" value="ECO:0000318"/>
    <property type="project" value="GO_Central"/>
</dbReference>
<dbReference type="PRINTS" id="PR00119">
    <property type="entry name" value="CATATPASE"/>
</dbReference>
<feature type="transmembrane region" description="Helical" evidence="8">
    <location>
        <begin position="141"/>
        <end position="157"/>
    </location>
</feature>
<dbReference type="CDD" id="cd02079">
    <property type="entry name" value="P-type_ATPase_HM"/>
    <property type="match status" value="1"/>
</dbReference>
<keyword evidence="4 8" id="KW-0547">Nucleotide-binding</keyword>
<dbReference type="Pfam" id="PF00702">
    <property type="entry name" value="Hydrolase"/>
    <property type="match status" value="1"/>
</dbReference>
<evidence type="ECO:0000256" key="2">
    <source>
        <dbReference type="ARBA" id="ARBA00006024"/>
    </source>
</evidence>
<dbReference type="Proteomes" id="UP000027120">
    <property type="component" value="Unassembled WGS sequence"/>
</dbReference>
<gene>
    <name evidence="10" type="ORF">CISIN_1g001837mg</name>
</gene>
<proteinExistence type="inferred from homology"/>
<dbReference type="SUPFAM" id="SSF81653">
    <property type="entry name" value="Calcium ATPase, transduction domain A"/>
    <property type="match status" value="1"/>
</dbReference>
<dbReference type="AlphaFoldDB" id="A0A067F6U1"/>
<dbReference type="FunFam" id="2.70.150.10:FF:000002">
    <property type="entry name" value="Copper-transporting ATPase 1, putative"/>
    <property type="match status" value="1"/>
</dbReference>
<name>A0A067F6U1_CITSI</name>
<dbReference type="InterPro" id="IPR059000">
    <property type="entry name" value="ATPase_P-type_domA"/>
</dbReference>
<keyword evidence="8" id="KW-0479">Metal-binding</keyword>
<accession>A0A067F6U1</accession>
<dbReference type="InterPro" id="IPR008250">
    <property type="entry name" value="ATPase_P-typ_transduc_dom_A_sf"/>
</dbReference>
<evidence type="ECO:0000256" key="5">
    <source>
        <dbReference type="ARBA" id="ARBA00022840"/>
    </source>
</evidence>
<evidence type="ECO:0000313" key="11">
    <source>
        <dbReference type="Proteomes" id="UP000027120"/>
    </source>
</evidence>
<dbReference type="PROSITE" id="PS00154">
    <property type="entry name" value="ATPASE_E1_E2"/>
    <property type="match status" value="1"/>
</dbReference>
<comment type="subcellular location">
    <subcellularLocation>
        <location evidence="1">Membrane</location>
        <topology evidence="1">Multi-pass membrane protein</topology>
    </subcellularLocation>
</comment>
<keyword evidence="7 8" id="KW-0472">Membrane</keyword>
<dbReference type="Pfam" id="PF00122">
    <property type="entry name" value="E1-E2_ATPase"/>
    <property type="match status" value="1"/>
</dbReference>
<sequence length="1007" mass="109113">MAAAQERKYQKSYFDVLGICCSSEVPLIENILKSLEGVKEVSVIVPSRTVIVLHDALLISQHQIVKALNQARFEANVRAYGGTSYQKKWPSPYAMACGVLLAISILKYVYHPLRWFALGAVAIGIFPIILKGLAAIRNFKLDINILVLIAVIGTIAMNDYIEAGIIVFLFTIAEWLESRASHKATAVMSSLMSIAPQKAIIAGTGEEVDAGEVKLNTVLAVKAGEVIPIDGIVVDGKCEVDEKTLTGESYPVSKQKGSTVWAGTINLNGYISVETTAVAEDCVVAKMAKLVEEAQNSKSRIQRFVDKFSQYYTPAVIFISACVAVIPIALGVSNHKQWFHLALVVLVSACPCALILSTPVVTYCALTKAATSGLLIKGGDYLQTLAKVRFMAFDKTGTITRGEFVMSEFQPLSEDINLNTLLYWVSSIESKSSHPMSAALVEYGRSLSIEPKPEDVEDYQNFPGEGIYGKIGGEEIYIGNRKIAQRAGCGTVPSVDGPKMKGNTIGYIFSGASPVGIFCLSDACRTGAAEAVNQLKSLGIRTAMLTGDNQSAAMQAQEQLGNALNVVHSELLPEDKAKIINQFKQEGKTAMIGDGINDAPALATADIGISMGISGSALATETGQVILMSNDIRKVPEAIRLARKAHWKVIENIAVSIATKAGIIALALGGHPLVWAAVLADVGTCLIVILNSMLLLHETHTHRGKCIKSSSSSSHTHKHIKKCCNPSGKHCKSSAANQTRKHEGKCCQSSAEFHTHRHGCKSNHFHPSDNQQLCCSDSKAQNRCEPEDYSSHGCDSRSNDSGSRSPNLCGNNQCCAGSDHGAEEDKLCDHERFNKDDHDIEAQNIHNCSGYHNSNFSKNNTWPNCFGRKGNCGEDHVNHSVSEEICLEVTNHEHQHSHHCSEKHEKNHVHVTDSGSHSCGHHCPEPIPVIKKCYTDHSEGRHNAAYHMPLGTDQVESSVAKSACMSLGKRENERCCKSYYMKQCCGDHVHFGTKFGGGLSEIVTELT</sequence>
<keyword evidence="6 8" id="KW-1133">Transmembrane helix</keyword>
<keyword evidence="5 8" id="KW-0067">ATP-binding</keyword>
<dbReference type="SMR" id="A0A067F6U1"/>
<dbReference type="InterPro" id="IPR001757">
    <property type="entry name" value="P_typ_ATPase"/>
</dbReference>
<protein>
    <recommendedName>
        <fullName evidence="9">HMA domain-containing protein</fullName>
    </recommendedName>
</protein>
<evidence type="ECO:0000256" key="7">
    <source>
        <dbReference type="ARBA" id="ARBA00023136"/>
    </source>
</evidence>
<keyword evidence="11" id="KW-1185">Reference proteome</keyword>
<evidence type="ECO:0000256" key="3">
    <source>
        <dbReference type="ARBA" id="ARBA00022692"/>
    </source>
</evidence>
<dbReference type="PANTHER" id="PTHR48085:SF5">
    <property type="entry name" value="CADMIUM_ZINC-TRANSPORTING ATPASE HMA4-RELATED"/>
    <property type="match status" value="1"/>
</dbReference>
<dbReference type="PANTHER" id="PTHR48085">
    <property type="entry name" value="CADMIUM/ZINC-TRANSPORTING ATPASE HMA2-RELATED"/>
    <property type="match status" value="1"/>
</dbReference>
<comment type="similarity">
    <text evidence="2 8">Belongs to the cation transport ATPase (P-type) (TC 3.A.3) family. Type IB subfamily.</text>
</comment>
<dbReference type="InterPro" id="IPR023299">
    <property type="entry name" value="ATPase_P-typ_cyto_dom_N"/>
</dbReference>
<dbReference type="InterPro" id="IPR006121">
    <property type="entry name" value="HMA_dom"/>
</dbReference>
<dbReference type="NCBIfam" id="TIGR01512">
    <property type="entry name" value="ATPase-IB2_Cd"/>
    <property type="match status" value="1"/>
</dbReference>
<organism evidence="10 11">
    <name type="scientific">Citrus sinensis</name>
    <name type="common">Sweet orange</name>
    <name type="synonym">Citrus aurantium var. sinensis</name>
    <dbReference type="NCBI Taxonomy" id="2711"/>
    <lineage>
        <taxon>Eukaryota</taxon>
        <taxon>Viridiplantae</taxon>
        <taxon>Streptophyta</taxon>
        <taxon>Embryophyta</taxon>
        <taxon>Tracheophyta</taxon>
        <taxon>Spermatophyta</taxon>
        <taxon>Magnoliopsida</taxon>
        <taxon>eudicotyledons</taxon>
        <taxon>Gunneridae</taxon>
        <taxon>Pentapetalae</taxon>
        <taxon>rosids</taxon>
        <taxon>malvids</taxon>
        <taxon>Sapindales</taxon>
        <taxon>Rutaceae</taxon>
        <taxon>Aurantioideae</taxon>
        <taxon>Citrus</taxon>
    </lineage>
</organism>
<dbReference type="Gene3D" id="2.70.150.10">
    <property type="entry name" value="Calcium-transporting ATPase, cytoplasmic transduction domain A"/>
    <property type="match status" value="1"/>
</dbReference>
<feature type="transmembrane region" description="Helical" evidence="8">
    <location>
        <begin position="116"/>
        <end position="134"/>
    </location>
</feature>
<dbReference type="Gene3D" id="3.40.1110.10">
    <property type="entry name" value="Calcium-transporting ATPase, cytoplasmic domain N"/>
    <property type="match status" value="1"/>
</dbReference>
<dbReference type="Gene3D" id="3.40.50.1000">
    <property type="entry name" value="HAD superfamily/HAD-like"/>
    <property type="match status" value="1"/>
</dbReference>
<reference evidence="10 11" key="1">
    <citation type="submission" date="2014-04" db="EMBL/GenBank/DDBJ databases">
        <authorList>
            <consortium name="International Citrus Genome Consortium"/>
            <person name="Gmitter F."/>
            <person name="Chen C."/>
            <person name="Farmerie W."/>
            <person name="Harkins T."/>
            <person name="Desany B."/>
            <person name="Mohiuddin M."/>
            <person name="Kodira C."/>
            <person name="Borodovsky M."/>
            <person name="Lomsadze A."/>
            <person name="Burns P."/>
            <person name="Jenkins J."/>
            <person name="Prochnik S."/>
            <person name="Shu S."/>
            <person name="Chapman J."/>
            <person name="Pitluck S."/>
            <person name="Schmutz J."/>
            <person name="Rokhsar D."/>
        </authorList>
    </citation>
    <scope>NUCLEOTIDE SEQUENCE</scope>
</reference>
<evidence type="ECO:0000256" key="6">
    <source>
        <dbReference type="ARBA" id="ARBA00022989"/>
    </source>
</evidence>
<dbReference type="InterPro" id="IPR027256">
    <property type="entry name" value="P-typ_ATPase_IB"/>
</dbReference>
<dbReference type="InterPro" id="IPR023298">
    <property type="entry name" value="ATPase_P-typ_TM_dom_sf"/>
</dbReference>
<dbReference type="Gene3D" id="3.30.70.100">
    <property type="match status" value="1"/>
</dbReference>
<feature type="transmembrane region" description="Helical" evidence="8">
    <location>
        <begin position="338"/>
        <end position="366"/>
    </location>
</feature>
<dbReference type="eggNOG" id="KOG0207">
    <property type="taxonomic scope" value="Eukaryota"/>
</dbReference>
<feature type="domain" description="HMA" evidence="9">
    <location>
        <begin position="10"/>
        <end position="76"/>
    </location>
</feature>
<dbReference type="SUPFAM" id="SSF56784">
    <property type="entry name" value="HAD-like"/>
    <property type="match status" value="1"/>
</dbReference>
<dbReference type="GO" id="GO:0022857">
    <property type="term" value="F:transmembrane transporter activity"/>
    <property type="evidence" value="ECO:0000318"/>
    <property type="project" value="GO_Central"/>
</dbReference>
<dbReference type="SUPFAM" id="SSF81665">
    <property type="entry name" value="Calcium ATPase, transmembrane domain M"/>
    <property type="match status" value="1"/>
</dbReference>
<dbReference type="GO" id="GO:0005524">
    <property type="term" value="F:ATP binding"/>
    <property type="evidence" value="ECO:0007669"/>
    <property type="project" value="UniProtKB-UniRule"/>
</dbReference>
<dbReference type="STRING" id="2711.A0A067F6U1"/>
<dbReference type="SUPFAM" id="SSF55008">
    <property type="entry name" value="HMA, heavy metal-associated domain"/>
    <property type="match status" value="1"/>
</dbReference>
<dbReference type="GO" id="GO:0016020">
    <property type="term" value="C:membrane"/>
    <property type="evidence" value="ECO:0000318"/>
    <property type="project" value="GO_Central"/>
</dbReference>
<dbReference type="InterPro" id="IPR023214">
    <property type="entry name" value="HAD_sf"/>
</dbReference>
<dbReference type="PROSITE" id="PS01229">
    <property type="entry name" value="COF_2"/>
    <property type="match status" value="1"/>
</dbReference>
<feature type="transmembrane region" description="Helical" evidence="8">
    <location>
        <begin position="311"/>
        <end position="332"/>
    </location>
</feature>
<evidence type="ECO:0000256" key="1">
    <source>
        <dbReference type="ARBA" id="ARBA00004141"/>
    </source>
</evidence>
<dbReference type="PRINTS" id="PR00943">
    <property type="entry name" value="CUATPASE"/>
</dbReference>